<keyword evidence="9 11" id="KW-0472">Membrane</keyword>
<feature type="transmembrane region" description="Helical" evidence="11">
    <location>
        <begin position="12"/>
        <end position="32"/>
    </location>
</feature>
<evidence type="ECO:0000259" key="12">
    <source>
        <dbReference type="PROSITE" id="PS52015"/>
    </source>
</evidence>
<keyword evidence="6 11" id="KW-0812">Transmembrane</keyword>
<accession>A0AA44I1I7</accession>
<dbReference type="SUPFAM" id="SSF74653">
    <property type="entry name" value="TolA/TonB C-terminal domain"/>
    <property type="match status" value="1"/>
</dbReference>
<feature type="compositionally biased region" description="Polar residues" evidence="10">
    <location>
        <begin position="149"/>
        <end position="158"/>
    </location>
</feature>
<keyword evidence="3" id="KW-0813">Transport</keyword>
<dbReference type="InterPro" id="IPR037682">
    <property type="entry name" value="TonB_C"/>
</dbReference>
<comment type="subcellular location">
    <subcellularLocation>
        <location evidence="1">Cell inner membrane</location>
        <topology evidence="1">Single-pass membrane protein</topology>
        <orientation evidence="1">Periplasmic side</orientation>
    </subcellularLocation>
</comment>
<comment type="caution">
    <text evidence="13">The sequence shown here is derived from an EMBL/GenBank/DDBJ whole genome shotgun (WGS) entry which is preliminary data.</text>
</comment>
<dbReference type="PANTHER" id="PTHR33446:SF2">
    <property type="entry name" value="PROTEIN TONB"/>
    <property type="match status" value="1"/>
</dbReference>
<keyword evidence="5" id="KW-0997">Cell inner membrane</keyword>
<evidence type="ECO:0000256" key="6">
    <source>
        <dbReference type="ARBA" id="ARBA00022692"/>
    </source>
</evidence>
<dbReference type="InterPro" id="IPR051045">
    <property type="entry name" value="TonB-dependent_transducer"/>
</dbReference>
<dbReference type="GO" id="GO:0098797">
    <property type="term" value="C:plasma membrane protein complex"/>
    <property type="evidence" value="ECO:0007669"/>
    <property type="project" value="TreeGrafter"/>
</dbReference>
<evidence type="ECO:0000256" key="7">
    <source>
        <dbReference type="ARBA" id="ARBA00022927"/>
    </source>
</evidence>
<evidence type="ECO:0000256" key="3">
    <source>
        <dbReference type="ARBA" id="ARBA00022448"/>
    </source>
</evidence>
<sequence length="276" mass="30586">MMKIRQNNNRILLWLGSALFASCVHVYLLWWLSTPAVAVTPPYPYPVAVMLGLSAEPEFTPNVEQNPVVGITQAVSEPEVEPAESQPEQVSELLTAPEQPNAVLIVEKERERVKKEPTKAKRTPKEVIKPRKPIMEDTPVNRSKPAPSAVTSSTTLSGENQQIAAATNSDSLHMQQIKLNWRSRLQGHLMGFKRYPPIAKKQRQQGTATIRFVVNKQGDVLSAQLINSSGVAILDHEALALIKRAQPLPKPPTELLSHGQITLALPISFDLKNKNR</sequence>
<dbReference type="Proteomes" id="UP000712947">
    <property type="component" value="Unassembled WGS sequence"/>
</dbReference>
<feature type="region of interest" description="Disordered" evidence="10">
    <location>
        <begin position="131"/>
        <end position="158"/>
    </location>
</feature>
<evidence type="ECO:0000256" key="11">
    <source>
        <dbReference type="SAM" id="Phobius"/>
    </source>
</evidence>
<dbReference type="PROSITE" id="PS52015">
    <property type="entry name" value="TONB_CTD"/>
    <property type="match status" value="1"/>
</dbReference>
<evidence type="ECO:0000256" key="9">
    <source>
        <dbReference type="ARBA" id="ARBA00023136"/>
    </source>
</evidence>
<dbReference type="PANTHER" id="PTHR33446">
    <property type="entry name" value="PROTEIN TONB-RELATED"/>
    <property type="match status" value="1"/>
</dbReference>
<name>A0AA44I1I7_YERMO</name>
<dbReference type="GO" id="GO:0031992">
    <property type="term" value="F:energy transducer activity"/>
    <property type="evidence" value="ECO:0007669"/>
    <property type="project" value="TreeGrafter"/>
</dbReference>
<dbReference type="Gene3D" id="3.30.1150.10">
    <property type="match status" value="1"/>
</dbReference>
<comment type="similarity">
    <text evidence="2">Belongs to the TonB family.</text>
</comment>
<proteinExistence type="inferred from homology"/>
<evidence type="ECO:0000313" key="14">
    <source>
        <dbReference type="Proteomes" id="UP000712947"/>
    </source>
</evidence>
<evidence type="ECO:0000256" key="5">
    <source>
        <dbReference type="ARBA" id="ARBA00022519"/>
    </source>
</evidence>
<dbReference type="RefSeq" id="WP_050537345.1">
    <property type="nucleotide sequence ID" value="NZ_CABHYO010000035.1"/>
</dbReference>
<dbReference type="Pfam" id="PF03544">
    <property type="entry name" value="TonB_C"/>
    <property type="match status" value="1"/>
</dbReference>
<protein>
    <submittedName>
        <fullName evidence="13">Energy transducer TonB</fullName>
    </submittedName>
</protein>
<keyword evidence="4" id="KW-1003">Cell membrane</keyword>
<keyword evidence="7" id="KW-0653">Protein transport</keyword>
<dbReference type="GO" id="GO:0055085">
    <property type="term" value="P:transmembrane transport"/>
    <property type="evidence" value="ECO:0007669"/>
    <property type="project" value="InterPro"/>
</dbReference>
<evidence type="ECO:0000313" key="13">
    <source>
        <dbReference type="EMBL" id="NIL24600.1"/>
    </source>
</evidence>
<keyword evidence="8 11" id="KW-1133">Transmembrane helix</keyword>
<organism evidence="13 14">
    <name type="scientific">Yersinia mollaretii</name>
    <dbReference type="NCBI Taxonomy" id="33060"/>
    <lineage>
        <taxon>Bacteria</taxon>
        <taxon>Pseudomonadati</taxon>
        <taxon>Pseudomonadota</taxon>
        <taxon>Gammaproteobacteria</taxon>
        <taxon>Enterobacterales</taxon>
        <taxon>Yersiniaceae</taxon>
        <taxon>Yersinia</taxon>
    </lineage>
</organism>
<evidence type="ECO:0000256" key="1">
    <source>
        <dbReference type="ARBA" id="ARBA00004383"/>
    </source>
</evidence>
<dbReference type="GO" id="GO:0015031">
    <property type="term" value="P:protein transport"/>
    <property type="evidence" value="ECO:0007669"/>
    <property type="project" value="UniProtKB-KW"/>
</dbReference>
<feature type="domain" description="TonB C-terminal" evidence="12">
    <location>
        <begin position="180"/>
        <end position="276"/>
    </location>
</feature>
<dbReference type="PROSITE" id="PS51257">
    <property type="entry name" value="PROKAR_LIPOPROTEIN"/>
    <property type="match status" value="1"/>
</dbReference>
<dbReference type="EMBL" id="JAASAI010000027">
    <property type="protein sequence ID" value="NIL24600.1"/>
    <property type="molecule type" value="Genomic_DNA"/>
</dbReference>
<dbReference type="InterPro" id="IPR006260">
    <property type="entry name" value="TonB/TolA_C"/>
</dbReference>
<evidence type="ECO:0000256" key="4">
    <source>
        <dbReference type="ARBA" id="ARBA00022475"/>
    </source>
</evidence>
<evidence type="ECO:0000256" key="8">
    <source>
        <dbReference type="ARBA" id="ARBA00022989"/>
    </source>
</evidence>
<gene>
    <name evidence="13" type="ORF">HB991_19060</name>
</gene>
<dbReference type="NCBIfam" id="TIGR01352">
    <property type="entry name" value="tonB_Cterm"/>
    <property type="match status" value="1"/>
</dbReference>
<evidence type="ECO:0000256" key="10">
    <source>
        <dbReference type="SAM" id="MobiDB-lite"/>
    </source>
</evidence>
<evidence type="ECO:0000256" key="2">
    <source>
        <dbReference type="ARBA" id="ARBA00006555"/>
    </source>
</evidence>
<dbReference type="AlphaFoldDB" id="A0AA44I1I7"/>
<reference evidence="13" key="1">
    <citation type="submission" date="2020-03" db="EMBL/GenBank/DDBJ databases">
        <authorList>
            <person name="Kislichkina A."/>
            <person name="Dentovskaya S."/>
            <person name="Shaikhutdinov R."/>
            <person name="Ivanov S."/>
            <person name="Sizova A."/>
            <person name="Solomentsev V."/>
            <person name="Bogun A."/>
        </authorList>
    </citation>
    <scope>NUCLEOTIDE SEQUENCE</scope>
    <source>
        <strain evidence="13">SCPM-O-B-7610</strain>
    </source>
</reference>